<reference evidence="1 2" key="1">
    <citation type="journal article" date="2024" name="G3 (Bethesda)">
        <title>Genome assembly of Hibiscus sabdariffa L. provides insights into metabolisms of medicinal natural products.</title>
        <authorList>
            <person name="Kim T."/>
        </authorList>
    </citation>
    <scope>NUCLEOTIDE SEQUENCE [LARGE SCALE GENOMIC DNA]</scope>
    <source>
        <strain evidence="1">TK-2024</strain>
        <tissue evidence="1">Old leaves</tissue>
    </source>
</reference>
<dbReference type="EMBL" id="JBBPBM010000866">
    <property type="protein sequence ID" value="KAK8490300.1"/>
    <property type="molecule type" value="Genomic_DNA"/>
</dbReference>
<proteinExistence type="predicted"/>
<dbReference type="Proteomes" id="UP001472677">
    <property type="component" value="Unassembled WGS sequence"/>
</dbReference>
<sequence>MKGRSSRHETKDGMEIDKISKLKQEPHLSGAYIRSLVKQLTTSRTKNLPDDGFDGQNSARFGDGFSETPPQTSKQQPQPPPQQHKKQVRRRLHTSRPYQERLLNMAEARREIVTALKFHRASMKHANEQQNQQKQMQQQQQLSHTSNLSSPSPPPLEQEPKTKCRRNPRIYPSSTTSNLSGYNLDSFSSFSQHYPPPPAPANPYSWPAPHQTCFPSPTDAINFTLPNQTLGLNLNFQDFNTIDTSLYHNNNPSMYSSSSSSSSSSPTLSVVTEEVPYVALSSHEVRTGAMAADLTESYGGAGLHQAMDDEEMAEIRSLGEQHQMEWDDTVDLVTSAWWFKFLKTMEPEVKTEEEDGYQPFDQVMEFPAWLNANDACLQHHFTDLCPDDYFQDPALPWHQRRRVNSEPSPGTLLLIQAQYSGNGLSPSIEIKRGLRIERYVFHFSLTDQFKWNNDGSWLLET</sequence>
<accession>A0ABR2AB36</accession>
<dbReference type="PANTHER" id="PTHR37256:SF1">
    <property type="entry name" value="MYB-LIKE PROTEIN A"/>
    <property type="match status" value="1"/>
</dbReference>
<organism evidence="1 2">
    <name type="scientific">Hibiscus sabdariffa</name>
    <name type="common">roselle</name>
    <dbReference type="NCBI Taxonomy" id="183260"/>
    <lineage>
        <taxon>Eukaryota</taxon>
        <taxon>Viridiplantae</taxon>
        <taxon>Streptophyta</taxon>
        <taxon>Embryophyta</taxon>
        <taxon>Tracheophyta</taxon>
        <taxon>Spermatophyta</taxon>
        <taxon>Magnoliopsida</taxon>
        <taxon>eudicotyledons</taxon>
        <taxon>Gunneridae</taxon>
        <taxon>Pentapetalae</taxon>
        <taxon>rosids</taxon>
        <taxon>malvids</taxon>
        <taxon>Malvales</taxon>
        <taxon>Malvaceae</taxon>
        <taxon>Malvoideae</taxon>
        <taxon>Hibiscus</taxon>
    </lineage>
</organism>
<evidence type="ECO:0000313" key="1">
    <source>
        <dbReference type="EMBL" id="KAK8490300.1"/>
    </source>
</evidence>
<gene>
    <name evidence="1" type="ORF">V6N12_012435</name>
</gene>
<keyword evidence="2" id="KW-1185">Reference proteome</keyword>
<comment type="caution">
    <text evidence="1">The sequence shown here is derived from an EMBL/GenBank/DDBJ whole genome shotgun (WGS) entry which is preliminary data.</text>
</comment>
<name>A0ABR2AB36_9ROSI</name>
<protein>
    <submittedName>
        <fullName evidence="1">Uncharacterized protein</fullName>
    </submittedName>
</protein>
<evidence type="ECO:0000313" key="2">
    <source>
        <dbReference type="Proteomes" id="UP001472677"/>
    </source>
</evidence>
<dbReference type="PANTHER" id="PTHR37256">
    <property type="entry name" value="E1A-BINDING PROTEIN P400-LIKE"/>
    <property type="match status" value="1"/>
</dbReference>